<dbReference type="InterPro" id="IPR020846">
    <property type="entry name" value="MFS_dom"/>
</dbReference>
<comment type="caution">
    <text evidence="8">The sequence shown here is derived from an EMBL/GenBank/DDBJ whole genome shotgun (WGS) entry which is preliminary data.</text>
</comment>
<dbReference type="SUPFAM" id="SSF103473">
    <property type="entry name" value="MFS general substrate transporter"/>
    <property type="match status" value="1"/>
</dbReference>
<evidence type="ECO:0000313" key="8">
    <source>
        <dbReference type="EMBL" id="MEN2792997.1"/>
    </source>
</evidence>
<dbReference type="Pfam" id="PF07690">
    <property type="entry name" value="MFS_1"/>
    <property type="match status" value="1"/>
</dbReference>
<feature type="transmembrane region" description="Helical" evidence="6">
    <location>
        <begin position="107"/>
        <end position="129"/>
    </location>
</feature>
<keyword evidence="3 6" id="KW-0812">Transmembrane</keyword>
<keyword evidence="4 6" id="KW-1133">Transmembrane helix</keyword>
<dbReference type="InterPro" id="IPR044770">
    <property type="entry name" value="MFS_spinster-like"/>
</dbReference>
<dbReference type="RefSeq" id="WP_343889649.1">
    <property type="nucleotide sequence ID" value="NZ_BAAAEH010000023.1"/>
</dbReference>
<dbReference type="InterPro" id="IPR036259">
    <property type="entry name" value="MFS_trans_sf"/>
</dbReference>
<evidence type="ECO:0000256" key="1">
    <source>
        <dbReference type="ARBA" id="ARBA00004141"/>
    </source>
</evidence>
<dbReference type="PANTHER" id="PTHR23505">
    <property type="entry name" value="SPINSTER"/>
    <property type="match status" value="1"/>
</dbReference>
<feature type="transmembrane region" description="Helical" evidence="6">
    <location>
        <begin position="303"/>
        <end position="320"/>
    </location>
</feature>
<dbReference type="PANTHER" id="PTHR23505:SF79">
    <property type="entry name" value="PROTEIN SPINSTER"/>
    <property type="match status" value="1"/>
</dbReference>
<evidence type="ECO:0000256" key="2">
    <source>
        <dbReference type="ARBA" id="ARBA00022448"/>
    </source>
</evidence>
<evidence type="ECO:0000256" key="5">
    <source>
        <dbReference type="ARBA" id="ARBA00023136"/>
    </source>
</evidence>
<dbReference type="EMBL" id="JBDIME010000036">
    <property type="protein sequence ID" value="MEN2792997.1"/>
    <property type="molecule type" value="Genomic_DNA"/>
</dbReference>
<dbReference type="InterPro" id="IPR011701">
    <property type="entry name" value="MFS"/>
</dbReference>
<feature type="transmembrane region" description="Helical" evidence="6">
    <location>
        <begin position="366"/>
        <end position="385"/>
    </location>
</feature>
<evidence type="ECO:0000259" key="7">
    <source>
        <dbReference type="PROSITE" id="PS50850"/>
    </source>
</evidence>
<feature type="transmembrane region" description="Helical" evidence="6">
    <location>
        <begin position="186"/>
        <end position="205"/>
    </location>
</feature>
<feature type="transmembrane region" description="Helical" evidence="6">
    <location>
        <begin position="270"/>
        <end position="291"/>
    </location>
</feature>
<feature type="transmembrane region" description="Helical" evidence="6">
    <location>
        <begin position="82"/>
        <end position="101"/>
    </location>
</feature>
<comment type="subcellular location">
    <subcellularLocation>
        <location evidence="1">Membrane</location>
        <topology evidence="1">Multi-pass membrane protein</topology>
    </subcellularLocation>
</comment>
<sequence length="431" mass="45548">MAVDNERTPMKAWLLLSILFLGYACSAADREIISLLVEPIKRDLSFSDTQIGLLQGVAFLAFYSIAGIPAGMLVDRRPRMKLLAVALSLWSFMTAFCGMARTFTLLFIARAGVGVGETFLSPAALSLISDVFPKRRHGFAIGIYVGGSLVGSSIAVGFGGLLYGWLAPRGAVNLPLLGHLEPWQMTFILVGLPGFLIAAAFLLTAEPPRLGAPSQPGSGGVREFYREHWRFISFHHAANGFTNLLAGGVTAWGASYLIRTFGSDVESVGPLLGFAFLIGGIAGMIGGGVLSDKLLRYGGSARLWMCGGCAALGALAALFLPSVDSVYAGAFLIGLIVMFGSVPYSVANAALQEIVPSGIRGTVSAIYYFTISVLGSIGPSAIAFVTDKVFADPARLSESLSIVVTTAFLVSMILYLLAIRPYRLVGQRGVV</sequence>
<evidence type="ECO:0000256" key="6">
    <source>
        <dbReference type="SAM" id="Phobius"/>
    </source>
</evidence>
<keyword evidence="2" id="KW-0813">Transport</keyword>
<name>A0ABU9YB19_9SPHN</name>
<evidence type="ECO:0000256" key="4">
    <source>
        <dbReference type="ARBA" id="ARBA00022989"/>
    </source>
</evidence>
<dbReference type="Gene3D" id="1.20.1250.20">
    <property type="entry name" value="MFS general substrate transporter like domains"/>
    <property type="match status" value="2"/>
</dbReference>
<feature type="transmembrane region" description="Helical" evidence="6">
    <location>
        <begin position="326"/>
        <end position="346"/>
    </location>
</feature>
<feature type="transmembrane region" description="Helical" evidence="6">
    <location>
        <begin position="141"/>
        <end position="166"/>
    </location>
</feature>
<evidence type="ECO:0000256" key="3">
    <source>
        <dbReference type="ARBA" id="ARBA00022692"/>
    </source>
</evidence>
<keyword evidence="5 6" id="KW-0472">Membrane</keyword>
<feature type="domain" description="Major facilitator superfamily (MFS) profile" evidence="7">
    <location>
        <begin position="15"/>
        <end position="423"/>
    </location>
</feature>
<dbReference type="PROSITE" id="PS51257">
    <property type="entry name" value="PROKAR_LIPOPROTEIN"/>
    <property type="match status" value="1"/>
</dbReference>
<proteinExistence type="predicted"/>
<gene>
    <name evidence="8" type="ORF">ABC974_25450</name>
</gene>
<reference evidence="8 9" key="1">
    <citation type="submission" date="2024-05" db="EMBL/GenBank/DDBJ databases">
        <authorList>
            <person name="Liu Q."/>
            <person name="Xin Y.-H."/>
        </authorList>
    </citation>
    <scope>NUCLEOTIDE SEQUENCE [LARGE SCALE GENOMIC DNA]</scope>
    <source>
        <strain evidence="8 9">CGMCC 1.10181</strain>
    </source>
</reference>
<feature type="transmembrane region" description="Helical" evidence="6">
    <location>
        <begin position="51"/>
        <end position="70"/>
    </location>
</feature>
<accession>A0ABU9YB19</accession>
<feature type="transmembrane region" description="Helical" evidence="6">
    <location>
        <begin position="400"/>
        <end position="418"/>
    </location>
</feature>
<protein>
    <submittedName>
        <fullName evidence="8">MFS transporter</fullName>
    </submittedName>
</protein>
<dbReference type="Proteomes" id="UP001419910">
    <property type="component" value="Unassembled WGS sequence"/>
</dbReference>
<evidence type="ECO:0000313" key="9">
    <source>
        <dbReference type="Proteomes" id="UP001419910"/>
    </source>
</evidence>
<dbReference type="PROSITE" id="PS50850">
    <property type="entry name" value="MFS"/>
    <property type="match status" value="1"/>
</dbReference>
<keyword evidence="9" id="KW-1185">Reference proteome</keyword>
<feature type="transmembrane region" description="Helical" evidence="6">
    <location>
        <begin position="240"/>
        <end position="258"/>
    </location>
</feature>
<organism evidence="8 9">
    <name type="scientific">Sphingomonas oligophenolica</name>
    <dbReference type="NCBI Taxonomy" id="301154"/>
    <lineage>
        <taxon>Bacteria</taxon>
        <taxon>Pseudomonadati</taxon>
        <taxon>Pseudomonadota</taxon>
        <taxon>Alphaproteobacteria</taxon>
        <taxon>Sphingomonadales</taxon>
        <taxon>Sphingomonadaceae</taxon>
        <taxon>Sphingomonas</taxon>
    </lineage>
</organism>